<feature type="non-terminal residue" evidence="2">
    <location>
        <position position="1"/>
    </location>
</feature>
<protein>
    <recommendedName>
        <fullName evidence="1">DUF7042 domain-containing protein</fullName>
    </recommendedName>
</protein>
<evidence type="ECO:0000259" key="1">
    <source>
        <dbReference type="Pfam" id="PF23069"/>
    </source>
</evidence>
<organism evidence="2 3">
    <name type="scientific">Halocaridina rubra</name>
    <name type="common">Hawaiian red shrimp</name>
    <dbReference type="NCBI Taxonomy" id="373956"/>
    <lineage>
        <taxon>Eukaryota</taxon>
        <taxon>Metazoa</taxon>
        <taxon>Ecdysozoa</taxon>
        <taxon>Arthropoda</taxon>
        <taxon>Crustacea</taxon>
        <taxon>Multicrustacea</taxon>
        <taxon>Malacostraca</taxon>
        <taxon>Eumalacostraca</taxon>
        <taxon>Eucarida</taxon>
        <taxon>Decapoda</taxon>
        <taxon>Pleocyemata</taxon>
        <taxon>Caridea</taxon>
        <taxon>Atyoidea</taxon>
        <taxon>Atyidae</taxon>
        <taxon>Halocaridina</taxon>
    </lineage>
</organism>
<evidence type="ECO:0000313" key="2">
    <source>
        <dbReference type="EMBL" id="KAK7083148.1"/>
    </source>
</evidence>
<dbReference type="PANTHER" id="PTHR22255:SF9">
    <property type="entry name" value="LP06548P"/>
    <property type="match status" value="1"/>
</dbReference>
<dbReference type="InterPro" id="IPR055470">
    <property type="entry name" value="DUF7042"/>
</dbReference>
<evidence type="ECO:0000313" key="3">
    <source>
        <dbReference type="Proteomes" id="UP001381693"/>
    </source>
</evidence>
<dbReference type="EMBL" id="JAXCGZ010003798">
    <property type="protein sequence ID" value="KAK7083148.1"/>
    <property type="molecule type" value="Genomic_DNA"/>
</dbReference>
<dbReference type="PANTHER" id="PTHR22255">
    <property type="entry name" value="LP06548P"/>
    <property type="match status" value="1"/>
</dbReference>
<dbReference type="AlphaFoldDB" id="A0AAN8XK38"/>
<dbReference type="Proteomes" id="UP001381693">
    <property type="component" value="Unassembled WGS sequence"/>
</dbReference>
<dbReference type="Pfam" id="PF23069">
    <property type="entry name" value="DUF7042"/>
    <property type="match status" value="1"/>
</dbReference>
<name>A0AAN8XK38_HALRR</name>
<feature type="domain" description="DUF7042" evidence="1">
    <location>
        <begin position="31"/>
        <end position="153"/>
    </location>
</feature>
<comment type="caution">
    <text evidence="2">The sequence shown here is derived from an EMBL/GenBank/DDBJ whole genome shotgun (WGS) entry which is preliminary data.</text>
</comment>
<accession>A0AAN8XK38</accession>
<reference evidence="2 3" key="1">
    <citation type="submission" date="2023-11" db="EMBL/GenBank/DDBJ databases">
        <title>Halocaridina rubra genome assembly.</title>
        <authorList>
            <person name="Smith C."/>
        </authorList>
    </citation>
    <scope>NUCLEOTIDE SEQUENCE [LARGE SCALE GENOMIC DNA]</scope>
    <source>
        <strain evidence="2">EP-1</strain>
        <tissue evidence="2">Whole</tissue>
    </source>
</reference>
<keyword evidence="3" id="KW-1185">Reference proteome</keyword>
<gene>
    <name evidence="2" type="ORF">SK128_019878</name>
</gene>
<sequence>SCSKEEDLNTLCSLVEDYSRTLLKRKDSFVLCPFRGSRLFTYSTIQDGECSDSPSDIISERNDTILQFSYNHCAGQSHGNAIPHSLRVECVAAWQEGLTFYLMGRVEDQPSSGGKYYCFTYKEIENEKYRYLMSQTGTDSCGELDFSAEKTYKVYDETKGIVLSFILYKV</sequence>
<proteinExistence type="predicted"/>